<dbReference type="Gene3D" id="3.40.720.10">
    <property type="entry name" value="Alkaline Phosphatase, subunit A"/>
    <property type="match status" value="1"/>
</dbReference>
<dbReference type="InterPro" id="IPR017850">
    <property type="entry name" value="Alkaline_phosphatase_core_sf"/>
</dbReference>
<accession>X1NT50</accession>
<dbReference type="EMBL" id="BARV01032329">
    <property type="protein sequence ID" value="GAI33401.1"/>
    <property type="molecule type" value="Genomic_DNA"/>
</dbReference>
<comment type="caution">
    <text evidence="1">The sequence shown here is derived from an EMBL/GenBank/DDBJ whole genome shotgun (WGS) entry which is preliminary data.</text>
</comment>
<dbReference type="SUPFAM" id="SSF53649">
    <property type="entry name" value="Alkaline phosphatase-like"/>
    <property type="match status" value="1"/>
</dbReference>
<gene>
    <name evidence="1" type="ORF">S06H3_50993</name>
</gene>
<protein>
    <submittedName>
        <fullName evidence="1">Uncharacterized protein</fullName>
    </submittedName>
</protein>
<feature type="non-terminal residue" evidence="1">
    <location>
        <position position="1"/>
    </location>
</feature>
<dbReference type="AlphaFoldDB" id="X1NT50"/>
<proteinExistence type="predicted"/>
<sequence length="142" mass="16614">GYPFDVMMLSNYRSGPYPSREEIERCIPENLREGARGLDGWQRHLVSSLRQRKRDIRSCYLWRGPFVMVRDKRRWYNAYLWGESPLLYDLESDPKLKKNIAQEYPHICQRMKDLAVADAGGKVPESLRKLKGEPGCTPLLVE</sequence>
<evidence type="ECO:0000313" key="1">
    <source>
        <dbReference type="EMBL" id="GAI33401.1"/>
    </source>
</evidence>
<name>X1NT50_9ZZZZ</name>
<reference evidence="1" key="1">
    <citation type="journal article" date="2014" name="Front. Microbiol.">
        <title>High frequency of phylogenetically diverse reductive dehalogenase-homologous genes in deep subseafloor sedimentary metagenomes.</title>
        <authorList>
            <person name="Kawai M."/>
            <person name="Futagami T."/>
            <person name="Toyoda A."/>
            <person name="Takaki Y."/>
            <person name="Nishi S."/>
            <person name="Hori S."/>
            <person name="Arai W."/>
            <person name="Tsubouchi T."/>
            <person name="Morono Y."/>
            <person name="Uchiyama I."/>
            <person name="Ito T."/>
            <person name="Fujiyama A."/>
            <person name="Inagaki F."/>
            <person name="Takami H."/>
        </authorList>
    </citation>
    <scope>NUCLEOTIDE SEQUENCE</scope>
    <source>
        <strain evidence="1">Expedition CK06-06</strain>
    </source>
</reference>
<organism evidence="1">
    <name type="scientific">marine sediment metagenome</name>
    <dbReference type="NCBI Taxonomy" id="412755"/>
    <lineage>
        <taxon>unclassified sequences</taxon>
        <taxon>metagenomes</taxon>
        <taxon>ecological metagenomes</taxon>
    </lineage>
</organism>